<sequence>MIHVTGSDLIQVTVEDLLISKEQSRTIKASIDLARQETSRPSVLPIATANANTITTTGAAVSSTTKTVAGSSPSPPMSPVPAITTTTITATIRTIGGRGTSFLFDGDFDTAVADNNSNASVAQLLQASKKSSGPHSQHSSPPSERSLPSQLPSANSNNSSPTTSATAGIAGTSQGQGQGQQGVAKNRGVSQPPTANSQKPAVLLTPAQQREAEADDNIQRAIELHERNQLEEATHYFRLAAQSENPLGQLMYGLSLRHGWGCRASPKEAIVYLQRAAEYAMGEMKVIDGAPTTASSAISAVSAPVVYANSANTGTQPTAGAPPLQSVRRMGSMDRTAAMSMARKELVMALYELGMSYLKGWGVAKDKPVAFTYFKIAADLGDPDSQNETAFCYYEGIGIEKDMYESAKYYRMASAQGASQLGNSWIWKPKYDQYCAAENAAVSAAATIGSVSVITNATSQGTKKGNSKERAKRLTSAIQTAIATSAVPPASSNSTPAGSSPSSPSSARSRTKPPGSWITQNTNSSSSTSLNSSSSPILPSAPSIPSPQYTLTSIASGLASVTAATSGAVVPPVYGTPSSNNSTTNITSSPASPTSPRPSIAASTAPSTPTLVSSSTSSETLEKKKRRWTLWSGQRTPPSSSSSSTVAVP</sequence>
<dbReference type="PANTHER" id="PTHR43628">
    <property type="entry name" value="ACTIVATOR OF C KINASE PROTEIN 1-RELATED"/>
    <property type="match status" value="1"/>
</dbReference>
<feature type="region of interest" description="Disordered" evidence="1">
    <location>
        <begin position="485"/>
        <end position="541"/>
    </location>
</feature>
<dbReference type="SUPFAM" id="SSF81901">
    <property type="entry name" value="HCP-like"/>
    <property type="match status" value="1"/>
</dbReference>
<feature type="region of interest" description="Disordered" evidence="1">
    <location>
        <begin position="574"/>
        <end position="649"/>
    </location>
</feature>
<dbReference type="GO" id="GO:0010972">
    <property type="term" value="P:negative regulation of G2/M transition of mitotic cell cycle"/>
    <property type="evidence" value="ECO:0007669"/>
    <property type="project" value="TreeGrafter"/>
</dbReference>
<comment type="caution">
    <text evidence="2">The sequence shown here is derived from an EMBL/GenBank/DDBJ whole genome shotgun (WGS) entry which is preliminary data.</text>
</comment>
<evidence type="ECO:0000313" key="2">
    <source>
        <dbReference type="EMBL" id="KAF9546912.1"/>
    </source>
</evidence>
<dbReference type="PANTHER" id="PTHR43628:SF1">
    <property type="entry name" value="CHITIN SYNTHASE REGULATORY FACTOR 2-RELATED"/>
    <property type="match status" value="1"/>
</dbReference>
<feature type="region of interest" description="Disordered" evidence="1">
    <location>
        <begin position="126"/>
        <end position="201"/>
    </location>
</feature>
<dbReference type="InterPro" id="IPR011990">
    <property type="entry name" value="TPR-like_helical_dom_sf"/>
</dbReference>
<dbReference type="InterPro" id="IPR006597">
    <property type="entry name" value="Sel1-like"/>
</dbReference>
<feature type="compositionally biased region" description="Low complexity" evidence="1">
    <location>
        <begin position="126"/>
        <end position="173"/>
    </location>
</feature>
<dbReference type="Gene3D" id="1.25.40.10">
    <property type="entry name" value="Tetratricopeptide repeat domain"/>
    <property type="match status" value="1"/>
</dbReference>
<feature type="compositionally biased region" description="Polar residues" evidence="1">
    <location>
        <begin position="188"/>
        <end position="199"/>
    </location>
</feature>
<dbReference type="SMART" id="SM00671">
    <property type="entry name" value="SEL1"/>
    <property type="match status" value="3"/>
</dbReference>
<reference evidence="2" key="1">
    <citation type="journal article" date="2020" name="Fungal Divers.">
        <title>Resolving the Mortierellaceae phylogeny through synthesis of multi-gene phylogenetics and phylogenomics.</title>
        <authorList>
            <person name="Vandepol N."/>
            <person name="Liber J."/>
            <person name="Desiro A."/>
            <person name="Na H."/>
            <person name="Kennedy M."/>
            <person name="Barry K."/>
            <person name="Grigoriev I.V."/>
            <person name="Miller A.N."/>
            <person name="O'Donnell K."/>
            <person name="Stajich J.E."/>
            <person name="Bonito G."/>
        </authorList>
    </citation>
    <scope>NUCLEOTIDE SEQUENCE</scope>
    <source>
        <strain evidence="2">NRRL 2591</strain>
    </source>
</reference>
<organism evidence="2 3">
    <name type="scientific">Mortierella hygrophila</name>
    <dbReference type="NCBI Taxonomy" id="979708"/>
    <lineage>
        <taxon>Eukaryota</taxon>
        <taxon>Fungi</taxon>
        <taxon>Fungi incertae sedis</taxon>
        <taxon>Mucoromycota</taxon>
        <taxon>Mortierellomycotina</taxon>
        <taxon>Mortierellomycetes</taxon>
        <taxon>Mortierellales</taxon>
        <taxon>Mortierellaceae</taxon>
        <taxon>Mortierella</taxon>
    </lineage>
</organism>
<feature type="compositionally biased region" description="Low complexity" evidence="1">
    <location>
        <begin position="522"/>
        <end position="541"/>
    </location>
</feature>
<dbReference type="EMBL" id="JAAAXW010000049">
    <property type="protein sequence ID" value="KAF9546912.1"/>
    <property type="molecule type" value="Genomic_DNA"/>
</dbReference>
<feature type="compositionally biased region" description="Low complexity" evidence="1">
    <location>
        <begin position="485"/>
        <end position="514"/>
    </location>
</feature>
<dbReference type="GO" id="GO:0032153">
    <property type="term" value="C:cell division site"/>
    <property type="evidence" value="ECO:0007669"/>
    <property type="project" value="TreeGrafter"/>
</dbReference>
<keyword evidence="3" id="KW-1185">Reference proteome</keyword>
<accession>A0A9P6K4S7</accession>
<proteinExistence type="predicted"/>
<dbReference type="Proteomes" id="UP000723463">
    <property type="component" value="Unassembled WGS sequence"/>
</dbReference>
<feature type="compositionally biased region" description="Low complexity" evidence="1">
    <location>
        <begin position="639"/>
        <end position="649"/>
    </location>
</feature>
<dbReference type="InterPro" id="IPR052945">
    <property type="entry name" value="Mitotic_Regulator"/>
</dbReference>
<dbReference type="Pfam" id="PF08238">
    <property type="entry name" value="Sel1"/>
    <property type="match status" value="4"/>
</dbReference>
<evidence type="ECO:0000256" key="1">
    <source>
        <dbReference type="SAM" id="MobiDB-lite"/>
    </source>
</evidence>
<name>A0A9P6K4S7_9FUNG</name>
<evidence type="ECO:0000313" key="3">
    <source>
        <dbReference type="Proteomes" id="UP000723463"/>
    </source>
</evidence>
<feature type="compositionally biased region" description="Low complexity" evidence="1">
    <location>
        <begin position="574"/>
        <end position="618"/>
    </location>
</feature>
<gene>
    <name evidence="2" type="ORF">EC957_009077</name>
</gene>
<evidence type="ECO:0008006" key="4">
    <source>
        <dbReference type="Google" id="ProtNLM"/>
    </source>
</evidence>
<protein>
    <recommendedName>
        <fullName evidence="4">HCP-like protein</fullName>
    </recommendedName>
</protein>
<dbReference type="AlphaFoldDB" id="A0A9P6K4S7"/>